<evidence type="ECO:0000256" key="4">
    <source>
        <dbReference type="ARBA" id="ARBA00022692"/>
    </source>
</evidence>
<dbReference type="Gene3D" id="1.10.3720.10">
    <property type="entry name" value="MetI-like"/>
    <property type="match status" value="1"/>
</dbReference>
<dbReference type="SUPFAM" id="SSF161098">
    <property type="entry name" value="MetI-like"/>
    <property type="match status" value="1"/>
</dbReference>
<dbReference type="PANTHER" id="PTHR30151">
    <property type="entry name" value="ALKANE SULFONATE ABC TRANSPORTER-RELATED, MEMBRANE SUBUNIT"/>
    <property type="match status" value="1"/>
</dbReference>
<evidence type="ECO:0000313" key="9">
    <source>
        <dbReference type="EMBL" id="MCW3475483.1"/>
    </source>
</evidence>
<dbReference type="AlphaFoldDB" id="A0AA41YNR7"/>
<reference evidence="9" key="1">
    <citation type="submission" date="2022-09" db="EMBL/GenBank/DDBJ databases">
        <title>Rhodovastum sp. nov. RN2-1 isolated from soil in Seongnam, South Korea.</title>
        <authorList>
            <person name="Le N.T."/>
        </authorList>
    </citation>
    <scope>NUCLEOTIDE SEQUENCE</scope>
    <source>
        <strain evidence="9">RN2-1</strain>
    </source>
</reference>
<evidence type="ECO:0000256" key="3">
    <source>
        <dbReference type="ARBA" id="ARBA00022475"/>
    </source>
</evidence>
<proteinExistence type="inferred from homology"/>
<dbReference type="RefSeq" id="WP_264714200.1">
    <property type="nucleotide sequence ID" value="NZ_JAPDNT010000009.1"/>
</dbReference>
<evidence type="ECO:0000256" key="7">
    <source>
        <dbReference type="RuleBase" id="RU363032"/>
    </source>
</evidence>
<dbReference type="GO" id="GO:0005886">
    <property type="term" value="C:plasma membrane"/>
    <property type="evidence" value="ECO:0007669"/>
    <property type="project" value="UniProtKB-SubCell"/>
</dbReference>
<name>A0AA41YNR7_9PROT</name>
<dbReference type="GO" id="GO:0055085">
    <property type="term" value="P:transmembrane transport"/>
    <property type="evidence" value="ECO:0007669"/>
    <property type="project" value="InterPro"/>
</dbReference>
<organism evidence="9 10">
    <name type="scientific">Limobrevibacterium gyesilva</name>
    <dbReference type="NCBI Taxonomy" id="2991712"/>
    <lineage>
        <taxon>Bacteria</taxon>
        <taxon>Pseudomonadati</taxon>
        <taxon>Pseudomonadota</taxon>
        <taxon>Alphaproteobacteria</taxon>
        <taxon>Acetobacterales</taxon>
        <taxon>Acetobacteraceae</taxon>
        <taxon>Limobrevibacterium</taxon>
    </lineage>
</organism>
<keyword evidence="10" id="KW-1185">Reference proteome</keyword>
<dbReference type="PANTHER" id="PTHR30151:SF0">
    <property type="entry name" value="ABC TRANSPORTER PERMEASE PROTEIN MJ0413-RELATED"/>
    <property type="match status" value="1"/>
</dbReference>
<protein>
    <submittedName>
        <fullName evidence="9">ABC transporter permease</fullName>
    </submittedName>
</protein>
<feature type="domain" description="ABC transmembrane type-1" evidence="8">
    <location>
        <begin position="52"/>
        <end position="232"/>
    </location>
</feature>
<dbReference type="InterPro" id="IPR000515">
    <property type="entry name" value="MetI-like"/>
</dbReference>
<keyword evidence="6 7" id="KW-0472">Membrane</keyword>
<feature type="transmembrane region" description="Helical" evidence="7">
    <location>
        <begin position="213"/>
        <end position="232"/>
    </location>
</feature>
<feature type="transmembrane region" description="Helical" evidence="7">
    <location>
        <begin position="115"/>
        <end position="133"/>
    </location>
</feature>
<reference evidence="9" key="2">
    <citation type="submission" date="2022-10" db="EMBL/GenBank/DDBJ databases">
        <authorList>
            <person name="Trinh H.N."/>
        </authorList>
    </citation>
    <scope>NUCLEOTIDE SEQUENCE</scope>
    <source>
        <strain evidence="9">RN2-1</strain>
    </source>
</reference>
<accession>A0AA41YNR7</accession>
<gene>
    <name evidence="9" type="ORF">OL599_12940</name>
</gene>
<evidence type="ECO:0000256" key="2">
    <source>
        <dbReference type="ARBA" id="ARBA00022448"/>
    </source>
</evidence>
<comment type="caution">
    <text evidence="9">The sequence shown here is derived from an EMBL/GenBank/DDBJ whole genome shotgun (WGS) entry which is preliminary data.</text>
</comment>
<dbReference type="EMBL" id="JAPDNT010000009">
    <property type="protein sequence ID" value="MCW3475483.1"/>
    <property type="molecule type" value="Genomic_DNA"/>
</dbReference>
<dbReference type="InterPro" id="IPR035906">
    <property type="entry name" value="MetI-like_sf"/>
</dbReference>
<keyword evidence="5 7" id="KW-1133">Transmembrane helix</keyword>
<evidence type="ECO:0000256" key="6">
    <source>
        <dbReference type="ARBA" id="ARBA00023136"/>
    </source>
</evidence>
<dbReference type="Pfam" id="PF00528">
    <property type="entry name" value="BPD_transp_1"/>
    <property type="match status" value="1"/>
</dbReference>
<keyword evidence="3" id="KW-1003">Cell membrane</keyword>
<evidence type="ECO:0000256" key="5">
    <source>
        <dbReference type="ARBA" id="ARBA00022989"/>
    </source>
</evidence>
<evidence type="ECO:0000313" key="10">
    <source>
        <dbReference type="Proteomes" id="UP001165679"/>
    </source>
</evidence>
<dbReference type="CDD" id="cd06261">
    <property type="entry name" value="TM_PBP2"/>
    <property type="match status" value="1"/>
</dbReference>
<feature type="transmembrane region" description="Helical" evidence="7">
    <location>
        <begin position="171"/>
        <end position="193"/>
    </location>
</feature>
<comment type="similarity">
    <text evidence="7">Belongs to the binding-protein-dependent transport system permease family.</text>
</comment>
<keyword evidence="4 7" id="KW-0812">Transmembrane</keyword>
<keyword evidence="2 7" id="KW-0813">Transport</keyword>
<dbReference type="PROSITE" id="PS50928">
    <property type="entry name" value="ABC_TM1"/>
    <property type="match status" value="1"/>
</dbReference>
<dbReference type="Proteomes" id="UP001165679">
    <property type="component" value="Unassembled WGS sequence"/>
</dbReference>
<evidence type="ECO:0000259" key="8">
    <source>
        <dbReference type="PROSITE" id="PS50928"/>
    </source>
</evidence>
<feature type="transmembrane region" description="Helical" evidence="7">
    <location>
        <begin position="90"/>
        <end position="109"/>
    </location>
</feature>
<sequence>MIRFGPLIVLAALLALWQAAGMAMRVETLPTPLAVLPELWALFASGEIWGDLRASLYRLAAGFVLALATGVPLGILCGRSAAVRGFVSPLLALFYPVPKAALIPILMLWLGAGDLSKITIIYLSVTLPIVYHGQQGAAAVEEKLVWSARAMGTGRAGVLLRIILPASLPELLLGVRVAIVIGLIVMISSEMIVRQNGLGYDIFNAMDMAQYRLTYAVIVVVAVLGFVLDATFERLRRRLTFWAPERQDQLPTGA</sequence>
<evidence type="ECO:0000256" key="1">
    <source>
        <dbReference type="ARBA" id="ARBA00004651"/>
    </source>
</evidence>
<comment type="subcellular location">
    <subcellularLocation>
        <location evidence="1 7">Cell membrane</location>
        <topology evidence="1 7">Multi-pass membrane protein</topology>
    </subcellularLocation>
</comment>
<feature type="transmembrane region" description="Helical" evidence="7">
    <location>
        <begin position="56"/>
        <end position="78"/>
    </location>
</feature>